<dbReference type="Proteomes" id="UP000789901">
    <property type="component" value="Unassembled WGS sequence"/>
</dbReference>
<evidence type="ECO:0000313" key="1">
    <source>
        <dbReference type="EMBL" id="CAG8811665.1"/>
    </source>
</evidence>
<feature type="non-terminal residue" evidence="1">
    <location>
        <position position="302"/>
    </location>
</feature>
<evidence type="ECO:0000313" key="2">
    <source>
        <dbReference type="Proteomes" id="UP000789901"/>
    </source>
</evidence>
<feature type="non-terminal residue" evidence="1">
    <location>
        <position position="1"/>
    </location>
</feature>
<sequence length="302" mass="33748">TQVAIVQITEKNKEGACPHINNKKRKAEELEERKANRKMLKVKKETSQNVLVKINNSYENNTLQKIEQMNMDIQTTPVVDNEDSNKQSWAEMIDNDSDNLKNITNATNSWVTPSTNEISIEYTNTENSILHNNQEGTRLGIESSTSTNGKIVTAQEPIWYFNHKLENMQAEVTQQEAMAKLAKVAINVKSTHDVKVGTLSGSGNQSNKEIVVEPSDTTKVAKEEDTYKEAVKTPTNTGTSPDEEMVAELSDPLRNELSNLYGTTENKKNLPPVAATKDINIEDVQASMFLQVSNAKMDDFKV</sequence>
<protein>
    <submittedName>
        <fullName evidence="1">10193_t:CDS:1</fullName>
    </submittedName>
</protein>
<organism evidence="1 2">
    <name type="scientific">Gigaspora margarita</name>
    <dbReference type="NCBI Taxonomy" id="4874"/>
    <lineage>
        <taxon>Eukaryota</taxon>
        <taxon>Fungi</taxon>
        <taxon>Fungi incertae sedis</taxon>
        <taxon>Mucoromycota</taxon>
        <taxon>Glomeromycotina</taxon>
        <taxon>Glomeromycetes</taxon>
        <taxon>Diversisporales</taxon>
        <taxon>Gigasporaceae</taxon>
        <taxon>Gigaspora</taxon>
    </lineage>
</organism>
<proteinExistence type="predicted"/>
<dbReference type="EMBL" id="CAJVQB010028055">
    <property type="protein sequence ID" value="CAG8811665.1"/>
    <property type="molecule type" value="Genomic_DNA"/>
</dbReference>
<keyword evidence="2" id="KW-1185">Reference proteome</keyword>
<accession>A0ABN7W194</accession>
<gene>
    <name evidence="1" type="ORF">GMARGA_LOCUS25387</name>
</gene>
<name>A0ABN7W194_GIGMA</name>
<reference evidence="1 2" key="1">
    <citation type="submission" date="2021-06" db="EMBL/GenBank/DDBJ databases">
        <authorList>
            <person name="Kallberg Y."/>
            <person name="Tangrot J."/>
            <person name="Rosling A."/>
        </authorList>
    </citation>
    <scope>NUCLEOTIDE SEQUENCE [LARGE SCALE GENOMIC DNA]</scope>
    <source>
        <strain evidence="1 2">120-4 pot B 10/14</strain>
    </source>
</reference>
<comment type="caution">
    <text evidence="1">The sequence shown here is derived from an EMBL/GenBank/DDBJ whole genome shotgun (WGS) entry which is preliminary data.</text>
</comment>